<evidence type="ECO:0000313" key="1">
    <source>
        <dbReference type="EMBL" id="HJE40136.1"/>
    </source>
</evidence>
<dbReference type="EMBL" id="DYXT01000058">
    <property type="protein sequence ID" value="HJE40136.1"/>
    <property type="molecule type" value="Genomic_DNA"/>
</dbReference>
<reference evidence="1" key="1">
    <citation type="journal article" date="2021" name="PeerJ">
        <title>Extensive microbial diversity within the chicken gut microbiome revealed by metagenomics and culture.</title>
        <authorList>
            <person name="Gilroy R."/>
            <person name="Ravi A."/>
            <person name="Getino M."/>
            <person name="Pursley I."/>
            <person name="Horton D.L."/>
            <person name="Alikhan N.F."/>
            <person name="Baker D."/>
            <person name="Gharbi K."/>
            <person name="Hall N."/>
            <person name="Watson M."/>
            <person name="Adriaenssens E.M."/>
            <person name="Foster-Nyarko E."/>
            <person name="Jarju S."/>
            <person name="Secka A."/>
            <person name="Antonio M."/>
            <person name="Oren A."/>
            <person name="Chaudhuri R.R."/>
            <person name="La Ragione R."/>
            <person name="Hildebrand F."/>
            <person name="Pallen M.J."/>
        </authorList>
    </citation>
    <scope>NUCLEOTIDE SEQUENCE</scope>
    <source>
        <strain evidence="1">4100</strain>
    </source>
</reference>
<comment type="caution">
    <text evidence="1">The sequence shown here is derived from an EMBL/GenBank/DDBJ whole genome shotgun (WGS) entry which is preliminary data.</text>
</comment>
<gene>
    <name evidence="1" type="ORF">K8V47_10340</name>
</gene>
<name>A0A4Q0UA09_9BACT</name>
<proteinExistence type="predicted"/>
<dbReference type="AlphaFoldDB" id="A0A4Q0UA09"/>
<evidence type="ECO:0000313" key="2">
    <source>
        <dbReference type="Proteomes" id="UP000711407"/>
    </source>
</evidence>
<organism evidence="1 2">
    <name type="scientific">Candidatus Amulumruptor caecigallinarius</name>
    <dbReference type="NCBI Taxonomy" id="2109911"/>
    <lineage>
        <taxon>Bacteria</taxon>
        <taxon>Pseudomonadati</taxon>
        <taxon>Bacteroidota</taxon>
        <taxon>Bacteroidia</taxon>
        <taxon>Bacteroidales</taxon>
        <taxon>Muribaculaceae</taxon>
        <taxon>Candidatus Amulumruptor</taxon>
    </lineage>
</organism>
<accession>A0A4Q0UA09</accession>
<sequence>MIRTFVKFLIFSIALVLLQATVFNHICLFNVAVPMAFIYVILRLPITMNVGWVLTVGFLLGLSVDIFSDTQGMNALACTLLAMLRKPVFTLYFPREDEIGNPEPTISSLGAVVFIKYDLTMSLLYCFMIFLIEAFTFLNPLLLVLRILCSTVLTTLLILAIDSLTVKRYAKRL</sequence>
<dbReference type="Proteomes" id="UP000711407">
    <property type="component" value="Unassembled WGS sequence"/>
</dbReference>
<reference evidence="1" key="2">
    <citation type="submission" date="2021-09" db="EMBL/GenBank/DDBJ databases">
        <authorList>
            <person name="Gilroy R."/>
        </authorList>
    </citation>
    <scope>NUCLEOTIDE SEQUENCE</scope>
    <source>
        <strain evidence="1">4100</strain>
    </source>
</reference>
<protein>
    <submittedName>
        <fullName evidence="1">Rod shape-determining protein MreD</fullName>
    </submittedName>
</protein>